<dbReference type="Proteomes" id="UP000242757">
    <property type="component" value="Unassembled WGS sequence"/>
</dbReference>
<dbReference type="PIRSF" id="PIRSF006470">
    <property type="entry name" value="DctB"/>
    <property type="match status" value="1"/>
</dbReference>
<proteinExistence type="inferred from homology"/>
<protein>
    <submittedName>
        <fullName evidence="5">C4-dicarboxylate ABC transporter substrate-binding protein</fullName>
    </submittedName>
</protein>
<dbReference type="GO" id="GO:0030288">
    <property type="term" value="C:outer membrane-bounded periplasmic space"/>
    <property type="evidence" value="ECO:0007669"/>
    <property type="project" value="InterPro"/>
</dbReference>
<comment type="caution">
    <text evidence="5">The sequence shown here is derived from an EMBL/GenBank/DDBJ whole genome shotgun (WGS) entry which is preliminary data.</text>
</comment>
<dbReference type="GO" id="GO:0055085">
    <property type="term" value="P:transmembrane transport"/>
    <property type="evidence" value="ECO:0007669"/>
    <property type="project" value="InterPro"/>
</dbReference>
<organism evidence="5 6">
    <name type="scientific">Oceanimonas doudoroffii</name>
    <dbReference type="NCBI Taxonomy" id="84158"/>
    <lineage>
        <taxon>Bacteria</taxon>
        <taxon>Pseudomonadati</taxon>
        <taxon>Pseudomonadota</taxon>
        <taxon>Gammaproteobacteria</taxon>
        <taxon>Aeromonadales</taxon>
        <taxon>Aeromonadaceae</taxon>
        <taxon>Oceanimonas</taxon>
    </lineage>
</organism>
<evidence type="ECO:0000256" key="3">
    <source>
        <dbReference type="ARBA" id="ARBA00022448"/>
    </source>
</evidence>
<dbReference type="Pfam" id="PF03480">
    <property type="entry name" value="DctP"/>
    <property type="match status" value="1"/>
</dbReference>
<evidence type="ECO:0000256" key="4">
    <source>
        <dbReference type="ARBA" id="ARBA00022729"/>
    </source>
</evidence>
<evidence type="ECO:0000313" key="6">
    <source>
        <dbReference type="Proteomes" id="UP000242757"/>
    </source>
</evidence>
<keyword evidence="4" id="KW-0732">Signal</keyword>
<dbReference type="PANTHER" id="PTHR33376">
    <property type="match status" value="1"/>
</dbReference>
<keyword evidence="3" id="KW-0813">Transport</keyword>
<dbReference type="RefSeq" id="WP_094199036.1">
    <property type="nucleotide sequence ID" value="NZ_NBIM01000001.1"/>
</dbReference>
<comment type="similarity">
    <text evidence="2">Belongs to the bacterial solute-binding protein 7 family.</text>
</comment>
<sequence>MGNNLHAFGGFFKKSLLTISLGATLATAQVNAETLRVAGNFAVDHSSTLAMEVFKKEVETATDGDIEVNLFPAMQLGGASENVDQVRSGVLNMTWIGASFLSRTVPELEAVSLPFLFKDRDTAFKVIDGRVGDLLNEKLADKGFVALGFMELGPRHITNSVRPIESIDDFDGLKIRLQPNETHLKTFRALGASPTSMGINEVYSALQQKVIDGQENPFSIIRKNNYQEVQQYLTDTGHFFDFIVVVANKRRFDKLSDAEQQAVRQAMAKAVEWQREKAAEEDLESRDQLVAAGMKFNSVSPELHQRMQEKTAGIIDELKERLGDELVNAVLEDAKS</sequence>
<dbReference type="NCBIfam" id="NF037995">
    <property type="entry name" value="TRAP_S1"/>
    <property type="match status" value="1"/>
</dbReference>
<accession>A0A233RFU7</accession>
<dbReference type="Gene3D" id="3.40.190.170">
    <property type="entry name" value="Bacterial extracellular solute-binding protein, family 7"/>
    <property type="match status" value="1"/>
</dbReference>
<gene>
    <name evidence="5" type="ORF">B6S08_01580</name>
</gene>
<dbReference type="PANTHER" id="PTHR33376:SF4">
    <property type="entry name" value="SIALIC ACID-BINDING PERIPLASMIC PROTEIN SIAP"/>
    <property type="match status" value="1"/>
</dbReference>
<dbReference type="OrthoDB" id="9771186at2"/>
<dbReference type="AlphaFoldDB" id="A0A233RFU7"/>
<dbReference type="InterPro" id="IPR038404">
    <property type="entry name" value="TRAP_DctP_sf"/>
</dbReference>
<comment type="subcellular location">
    <subcellularLocation>
        <location evidence="1">Cell envelope</location>
    </subcellularLocation>
</comment>
<keyword evidence="6" id="KW-1185">Reference proteome</keyword>
<name>A0A233RFU7_9GAMM</name>
<reference evidence="5 6" key="1">
    <citation type="submission" date="2017-08" db="EMBL/GenBank/DDBJ databases">
        <title>A Genome Sequence of Oceanimonas doudoroffii ATCC 27123T.</title>
        <authorList>
            <person name="Brennan M.A."/>
            <person name="Maclea K.S."/>
            <person name="Mcclelland W.D."/>
            <person name="Trachtenberg A.M."/>
        </authorList>
    </citation>
    <scope>NUCLEOTIDE SEQUENCE [LARGE SCALE GENOMIC DNA]</scope>
    <source>
        <strain evidence="5 6">ATCC 27123</strain>
    </source>
</reference>
<dbReference type="CDD" id="cd13603">
    <property type="entry name" value="PBP2_TRAP_Siap_TeaA_like"/>
    <property type="match status" value="1"/>
</dbReference>
<dbReference type="InterPro" id="IPR004682">
    <property type="entry name" value="TRAP_DctP"/>
</dbReference>
<dbReference type="NCBIfam" id="TIGR00787">
    <property type="entry name" value="dctP"/>
    <property type="match status" value="1"/>
</dbReference>
<evidence type="ECO:0000256" key="1">
    <source>
        <dbReference type="ARBA" id="ARBA00004196"/>
    </source>
</evidence>
<dbReference type="InterPro" id="IPR018389">
    <property type="entry name" value="DctP_fam"/>
</dbReference>
<evidence type="ECO:0000313" key="5">
    <source>
        <dbReference type="EMBL" id="OXY82257.1"/>
    </source>
</evidence>
<evidence type="ECO:0000256" key="2">
    <source>
        <dbReference type="ARBA" id="ARBA00009023"/>
    </source>
</evidence>
<dbReference type="EMBL" id="NBIM01000001">
    <property type="protein sequence ID" value="OXY82257.1"/>
    <property type="molecule type" value="Genomic_DNA"/>
</dbReference>